<comment type="caution">
    <text evidence="2">The sequence shown here is derived from an EMBL/GenBank/DDBJ whole genome shotgun (WGS) entry which is preliminary data.</text>
</comment>
<proteinExistence type="predicted"/>
<feature type="region of interest" description="Disordered" evidence="1">
    <location>
        <begin position="43"/>
        <end position="68"/>
    </location>
</feature>
<reference evidence="2" key="1">
    <citation type="journal article" date="2022" name="bioRxiv">
        <title>Sequencing and chromosome-scale assembly of the giantPleurodeles waltlgenome.</title>
        <authorList>
            <person name="Brown T."/>
            <person name="Elewa A."/>
            <person name="Iarovenko S."/>
            <person name="Subramanian E."/>
            <person name="Araus A.J."/>
            <person name="Petzold A."/>
            <person name="Susuki M."/>
            <person name="Suzuki K.-i.T."/>
            <person name="Hayashi T."/>
            <person name="Toyoda A."/>
            <person name="Oliveira C."/>
            <person name="Osipova E."/>
            <person name="Leigh N.D."/>
            <person name="Simon A."/>
            <person name="Yun M.H."/>
        </authorList>
    </citation>
    <scope>NUCLEOTIDE SEQUENCE</scope>
    <source>
        <strain evidence="2">20211129_DDA</strain>
        <tissue evidence="2">Liver</tissue>
    </source>
</reference>
<feature type="compositionally biased region" description="Basic residues" evidence="1">
    <location>
        <begin position="57"/>
        <end position="68"/>
    </location>
</feature>
<keyword evidence="3" id="KW-1185">Reference proteome</keyword>
<feature type="compositionally biased region" description="Basic and acidic residues" evidence="1">
    <location>
        <begin position="43"/>
        <end position="56"/>
    </location>
</feature>
<dbReference type="AlphaFoldDB" id="A0AAV7WY12"/>
<dbReference type="Proteomes" id="UP001066276">
    <property type="component" value="Chromosome 1_1"/>
</dbReference>
<dbReference type="EMBL" id="JANPWB010000001">
    <property type="protein sequence ID" value="KAJ1217621.1"/>
    <property type="molecule type" value="Genomic_DNA"/>
</dbReference>
<name>A0AAV7WY12_PLEWA</name>
<accession>A0AAV7WY12</accession>
<evidence type="ECO:0000313" key="3">
    <source>
        <dbReference type="Proteomes" id="UP001066276"/>
    </source>
</evidence>
<sequence length="68" mass="8026">MRRPAEGKKRAKIRSKIPPLSCSRRRDIRSCVCFKKGYERKETKGKEHKIEAGVNDRKKKLDKVRSKK</sequence>
<evidence type="ECO:0000256" key="1">
    <source>
        <dbReference type="SAM" id="MobiDB-lite"/>
    </source>
</evidence>
<organism evidence="2 3">
    <name type="scientific">Pleurodeles waltl</name>
    <name type="common">Iberian ribbed newt</name>
    <dbReference type="NCBI Taxonomy" id="8319"/>
    <lineage>
        <taxon>Eukaryota</taxon>
        <taxon>Metazoa</taxon>
        <taxon>Chordata</taxon>
        <taxon>Craniata</taxon>
        <taxon>Vertebrata</taxon>
        <taxon>Euteleostomi</taxon>
        <taxon>Amphibia</taxon>
        <taxon>Batrachia</taxon>
        <taxon>Caudata</taxon>
        <taxon>Salamandroidea</taxon>
        <taxon>Salamandridae</taxon>
        <taxon>Pleurodelinae</taxon>
        <taxon>Pleurodeles</taxon>
    </lineage>
</organism>
<evidence type="ECO:0000313" key="2">
    <source>
        <dbReference type="EMBL" id="KAJ1217621.1"/>
    </source>
</evidence>
<gene>
    <name evidence="2" type="ORF">NDU88_005214</name>
</gene>
<protein>
    <submittedName>
        <fullName evidence="2">Uncharacterized protein</fullName>
    </submittedName>
</protein>